<dbReference type="WBParaSite" id="HDID_0000258401-mRNA-1">
    <property type="protein sequence ID" value="HDID_0000258401-mRNA-1"/>
    <property type="gene ID" value="HDID_0000258401"/>
</dbReference>
<feature type="transmembrane region" description="Helical" evidence="2">
    <location>
        <begin position="57"/>
        <end position="80"/>
    </location>
</feature>
<dbReference type="Pfam" id="PF09786">
    <property type="entry name" value="CytochromB561_N"/>
    <property type="match status" value="1"/>
</dbReference>
<evidence type="ECO:0000313" key="4">
    <source>
        <dbReference type="EMBL" id="VUZ48643.1"/>
    </source>
</evidence>
<dbReference type="EMBL" id="UYSG01000656">
    <property type="protein sequence ID" value="VDL20152.1"/>
    <property type="molecule type" value="Genomic_DNA"/>
</dbReference>
<dbReference type="OrthoDB" id="509821at2759"/>
<dbReference type="InterPro" id="IPR019176">
    <property type="entry name" value="Cytochrome_B561-rel"/>
</dbReference>
<keyword evidence="2" id="KW-0812">Transmembrane</keyword>
<dbReference type="PANTHER" id="PTHR21780:SF0">
    <property type="entry name" value="TRANSMEMBRANE PROTEIN 209"/>
    <property type="match status" value="1"/>
</dbReference>
<reference evidence="3 5" key="2">
    <citation type="submission" date="2018-11" db="EMBL/GenBank/DDBJ databases">
        <authorList>
            <consortium name="Pathogen Informatics"/>
        </authorList>
    </citation>
    <scope>NUCLEOTIDE SEQUENCE [LARGE SCALE GENOMIC DNA]</scope>
</reference>
<organism evidence="7">
    <name type="scientific">Hymenolepis diminuta</name>
    <name type="common">Rat tapeworm</name>
    <dbReference type="NCBI Taxonomy" id="6216"/>
    <lineage>
        <taxon>Eukaryota</taxon>
        <taxon>Metazoa</taxon>
        <taxon>Spiralia</taxon>
        <taxon>Lophotrochozoa</taxon>
        <taxon>Platyhelminthes</taxon>
        <taxon>Cestoda</taxon>
        <taxon>Eucestoda</taxon>
        <taxon>Cyclophyllidea</taxon>
        <taxon>Hymenolepididae</taxon>
        <taxon>Hymenolepis</taxon>
    </lineage>
</organism>
<evidence type="ECO:0000313" key="5">
    <source>
        <dbReference type="Proteomes" id="UP000274504"/>
    </source>
</evidence>
<proteinExistence type="predicted"/>
<evidence type="ECO:0000313" key="3">
    <source>
        <dbReference type="EMBL" id="VDL20152.1"/>
    </source>
</evidence>
<name>A0A0R3SD56_HYMDI</name>
<accession>A0A0R3SD56</accession>
<dbReference type="AlphaFoldDB" id="A0A0R3SD56"/>
<evidence type="ECO:0000256" key="1">
    <source>
        <dbReference type="SAM" id="MobiDB-lite"/>
    </source>
</evidence>
<sequence length="539" mass="60614">MNSLVWQNPSFSKLYDDIWRRSNIRNSYVWAVINLIAALWLAAFLNPKYLYLNYSRVSLAFITLQVAIFTFLVIVLLSFISHLYRLCVALKLFDSNSSSATFDVANQGLENQCGPTVFKRSIIQDPLLTSKISPSRIDPHVETQRTVWFPGQSFGPLNISTQSPILKTSPARENSSAAYNFPSAVGDHSRLSSSPAAPNLMNRSSLTHWGTRSPNTTSPAAPLQYQLSTSTSSPTTHVDSNSHGSYGNSVGRRRSMDEAIEALFASSPYVDDGNDDLGLGRLKRKTPKAFDAPEKNSSEYWKANGVSKLDLERWTVNIRRWLHGTVLRRVVDEINAINSKIASISEDAALLGSTTLNTLEQLAKGSYQHITTLPMLVKFLNMTKHQNYLVNRLQELARGHCLADFKWDAGSRSTSLPWKHYLPNDTLILLHIFSAYMDNLLPPDAKCFSDGVFSLFHLIRSPDRPDLKSKYNAQIYVTAVQPPMINIVIDGTVYTFPQDRFNLYHALLMFFHFYKTLDGNIRFISLGPSGLNVAWVFDK</sequence>
<feature type="region of interest" description="Disordered" evidence="1">
    <location>
        <begin position="227"/>
        <end position="250"/>
    </location>
</feature>
<dbReference type="EMBL" id="CABIJS010000299">
    <property type="protein sequence ID" value="VUZ48643.1"/>
    <property type="molecule type" value="Genomic_DNA"/>
</dbReference>
<reference evidence="7" key="1">
    <citation type="submission" date="2017-02" db="UniProtKB">
        <authorList>
            <consortium name="WormBaseParasite"/>
        </authorList>
    </citation>
    <scope>IDENTIFICATION</scope>
</reference>
<keyword evidence="6" id="KW-1185">Reference proteome</keyword>
<evidence type="ECO:0000313" key="6">
    <source>
        <dbReference type="Proteomes" id="UP000321570"/>
    </source>
</evidence>
<evidence type="ECO:0000313" key="7">
    <source>
        <dbReference type="WBParaSite" id="HDID_0000258401-mRNA-1"/>
    </source>
</evidence>
<dbReference type="PANTHER" id="PTHR21780">
    <property type="entry name" value="TRANSMEMBRANE PROTEIN 209"/>
    <property type="match status" value="1"/>
</dbReference>
<feature type="transmembrane region" description="Helical" evidence="2">
    <location>
        <begin position="27"/>
        <end position="45"/>
    </location>
</feature>
<dbReference type="GO" id="GO:0016020">
    <property type="term" value="C:membrane"/>
    <property type="evidence" value="ECO:0007669"/>
    <property type="project" value="TreeGrafter"/>
</dbReference>
<keyword evidence="2" id="KW-1133">Transmembrane helix</keyword>
<keyword evidence="2" id="KW-0472">Membrane</keyword>
<dbReference type="Proteomes" id="UP000321570">
    <property type="component" value="Unassembled WGS sequence"/>
</dbReference>
<reference evidence="4 6" key="3">
    <citation type="submission" date="2019-07" db="EMBL/GenBank/DDBJ databases">
        <authorList>
            <person name="Jastrzebski P J."/>
            <person name="Paukszto L."/>
            <person name="Jastrzebski P J."/>
        </authorList>
    </citation>
    <scope>NUCLEOTIDE SEQUENCE [LARGE SCALE GENOMIC DNA]</scope>
    <source>
        <strain evidence="4 6">WMS-il1</strain>
    </source>
</reference>
<protein>
    <submittedName>
        <fullName evidence="7">Transmembrane protein 209</fullName>
    </submittedName>
</protein>
<feature type="compositionally biased region" description="Polar residues" evidence="1">
    <location>
        <begin position="227"/>
        <end position="248"/>
    </location>
</feature>
<evidence type="ECO:0000256" key="2">
    <source>
        <dbReference type="SAM" id="Phobius"/>
    </source>
</evidence>
<dbReference type="Proteomes" id="UP000274504">
    <property type="component" value="Unassembled WGS sequence"/>
</dbReference>
<gene>
    <name evidence="3" type="ORF">HDID_LOCUS2585</name>
    <name evidence="4" type="ORF">WMSIL1_LOCUS7812</name>
</gene>